<keyword evidence="1" id="KW-0812">Transmembrane</keyword>
<protein>
    <submittedName>
        <fullName evidence="2">Uncharacterized protein</fullName>
    </submittedName>
</protein>
<name>A0A0B0N3P4_GOSAR</name>
<gene>
    <name evidence="2" type="ORF">F383_32630</name>
</gene>
<feature type="transmembrane region" description="Helical" evidence="1">
    <location>
        <begin position="42"/>
        <end position="61"/>
    </location>
</feature>
<feature type="transmembrane region" description="Helical" evidence="1">
    <location>
        <begin position="73"/>
        <end position="98"/>
    </location>
</feature>
<organism evidence="2 3">
    <name type="scientific">Gossypium arboreum</name>
    <name type="common">Tree cotton</name>
    <name type="synonym">Gossypium nanking</name>
    <dbReference type="NCBI Taxonomy" id="29729"/>
    <lineage>
        <taxon>Eukaryota</taxon>
        <taxon>Viridiplantae</taxon>
        <taxon>Streptophyta</taxon>
        <taxon>Embryophyta</taxon>
        <taxon>Tracheophyta</taxon>
        <taxon>Spermatophyta</taxon>
        <taxon>Magnoliopsida</taxon>
        <taxon>eudicotyledons</taxon>
        <taxon>Gunneridae</taxon>
        <taxon>Pentapetalae</taxon>
        <taxon>rosids</taxon>
        <taxon>malvids</taxon>
        <taxon>Malvales</taxon>
        <taxon>Malvaceae</taxon>
        <taxon>Malvoideae</taxon>
        <taxon>Gossypium</taxon>
    </lineage>
</organism>
<sequence length="214" mass="22703">MICDGSGKGYGFVVALLLQFPPLLLLLLSLSSMDSPGTFPCIPSHIVASFPAFVLAGGNVADTPGIASGIVVVLARIVSSNFVGIVVVAFLLVVGILADTPRISSGDLQGGGAAVDLSPQTDFYNFLHTAVAPFVHSSYLFGGSSSPLLPGKSLAEQSKPKERKREKSKTTQADLFLTMITISSKVELWKVIFLHANLHQRVEDIDMQDDECAN</sequence>
<evidence type="ECO:0000313" key="3">
    <source>
        <dbReference type="Proteomes" id="UP000032142"/>
    </source>
</evidence>
<proteinExistence type="predicted"/>
<reference evidence="3" key="1">
    <citation type="submission" date="2014-09" db="EMBL/GenBank/DDBJ databases">
        <authorList>
            <person name="Mudge J."/>
            <person name="Ramaraj T."/>
            <person name="Lindquist I.E."/>
            <person name="Bharti A.K."/>
            <person name="Sundararajan A."/>
            <person name="Cameron C.T."/>
            <person name="Woodward J.E."/>
            <person name="May G.D."/>
            <person name="Brubaker C."/>
            <person name="Broadhvest J."/>
            <person name="Wilkins T.A."/>
        </authorList>
    </citation>
    <scope>NUCLEOTIDE SEQUENCE</scope>
    <source>
        <strain evidence="3">cv. AKA8401</strain>
    </source>
</reference>
<evidence type="ECO:0000256" key="1">
    <source>
        <dbReference type="SAM" id="Phobius"/>
    </source>
</evidence>
<dbReference type="EMBL" id="JRRC01452514">
    <property type="protein sequence ID" value="KHG06469.1"/>
    <property type="molecule type" value="Genomic_DNA"/>
</dbReference>
<comment type="caution">
    <text evidence="2">The sequence shown here is derived from an EMBL/GenBank/DDBJ whole genome shotgun (WGS) entry which is preliminary data.</text>
</comment>
<accession>A0A0B0N3P4</accession>
<keyword evidence="3" id="KW-1185">Reference proteome</keyword>
<dbReference type="Proteomes" id="UP000032142">
    <property type="component" value="Unassembled WGS sequence"/>
</dbReference>
<evidence type="ECO:0000313" key="2">
    <source>
        <dbReference type="EMBL" id="KHG06469.1"/>
    </source>
</evidence>
<keyword evidence="1" id="KW-1133">Transmembrane helix</keyword>
<keyword evidence="1" id="KW-0472">Membrane</keyword>
<dbReference type="AlphaFoldDB" id="A0A0B0N3P4"/>
<feature type="transmembrane region" description="Helical" evidence="1">
    <location>
        <begin position="12"/>
        <end position="30"/>
    </location>
</feature>